<dbReference type="InterPro" id="IPR020818">
    <property type="entry name" value="Chaperonin_GroES"/>
</dbReference>
<accession>A0ABM4YCM3</accession>
<evidence type="ECO:0000256" key="3">
    <source>
        <dbReference type="RuleBase" id="RU003479"/>
    </source>
</evidence>
<sequence>MPQSGNINKEERERPYRHTELLHPELASSNTVVSEAPSITQAGDTYIQHPCWAFLGHLSPALEAEELSLAAPAVTGPIPFPLPFRFCYTWLTPEHQRLEGKCRLPYSIPAWGCEVSELKTKKRDCGSPGGSGGSRAAGTAAAGGTAGQAFRKFLPLFDWVLVERSAAETVTKGGIMLPEKSQGKVLQATVVAVGSGSKGKGGEIQPVSVKVGNKVLLPEYGGTKVVLDDKDYFLFRDGDILGKYVD</sequence>
<dbReference type="InterPro" id="IPR037124">
    <property type="entry name" value="Chaperonin_GroES_sf"/>
</dbReference>
<dbReference type="InterPro" id="IPR011032">
    <property type="entry name" value="GroES-like_sf"/>
</dbReference>
<dbReference type="CDD" id="cd00320">
    <property type="entry name" value="cpn10"/>
    <property type="match status" value="1"/>
</dbReference>
<gene>
    <name evidence="5" type="primary">LOC112912213</name>
</gene>
<dbReference type="Gene3D" id="2.30.33.40">
    <property type="entry name" value="GroES chaperonin"/>
    <property type="match status" value="1"/>
</dbReference>
<keyword evidence="4" id="KW-1185">Reference proteome</keyword>
<dbReference type="Pfam" id="PF00166">
    <property type="entry name" value="Cpn10"/>
    <property type="match status" value="1"/>
</dbReference>
<dbReference type="Proteomes" id="UP001652641">
    <property type="component" value="Chromosome 12"/>
</dbReference>
<dbReference type="RefSeq" id="XP_072588025.1">
    <property type="nucleotide sequence ID" value="XM_072731924.1"/>
</dbReference>
<comment type="similarity">
    <text evidence="1 3">Belongs to the GroES chaperonin family.</text>
</comment>
<dbReference type="PANTHER" id="PTHR10772">
    <property type="entry name" value="10 KDA HEAT SHOCK PROTEIN"/>
    <property type="match status" value="1"/>
</dbReference>
<dbReference type="PRINTS" id="PR00297">
    <property type="entry name" value="CHAPERONIN10"/>
</dbReference>
<dbReference type="SUPFAM" id="SSF50129">
    <property type="entry name" value="GroES-like"/>
    <property type="match status" value="1"/>
</dbReference>
<dbReference type="HAMAP" id="MF_00580">
    <property type="entry name" value="CH10"/>
    <property type="match status" value="1"/>
</dbReference>
<name>A0ABM4YCM3_VULVU</name>
<evidence type="ECO:0000313" key="4">
    <source>
        <dbReference type="Proteomes" id="UP001652641"/>
    </source>
</evidence>
<evidence type="ECO:0000256" key="1">
    <source>
        <dbReference type="ARBA" id="ARBA00006975"/>
    </source>
</evidence>
<dbReference type="PANTHER" id="PTHR10772:SF0">
    <property type="entry name" value="10 KDA HEAT SHOCK PROTEIN, MITOCHONDRIAL"/>
    <property type="match status" value="1"/>
</dbReference>
<organism evidence="4 5">
    <name type="scientific">Vulpes vulpes</name>
    <name type="common">Red fox</name>
    <dbReference type="NCBI Taxonomy" id="9627"/>
    <lineage>
        <taxon>Eukaryota</taxon>
        <taxon>Metazoa</taxon>
        <taxon>Chordata</taxon>
        <taxon>Craniata</taxon>
        <taxon>Vertebrata</taxon>
        <taxon>Euteleostomi</taxon>
        <taxon>Mammalia</taxon>
        <taxon>Eutheria</taxon>
        <taxon>Laurasiatheria</taxon>
        <taxon>Carnivora</taxon>
        <taxon>Caniformia</taxon>
        <taxon>Canidae</taxon>
        <taxon>Vulpes</taxon>
    </lineage>
</organism>
<dbReference type="SMART" id="SM00883">
    <property type="entry name" value="Cpn10"/>
    <property type="match status" value="1"/>
</dbReference>
<reference evidence="5" key="1">
    <citation type="submission" date="2025-08" db="UniProtKB">
        <authorList>
            <consortium name="RefSeq"/>
        </authorList>
    </citation>
    <scope>IDENTIFICATION</scope>
    <source>
        <tissue evidence="5">Cell line</tissue>
    </source>
</reference>
<keyword evidence="2 3" id="KW-0143">Chaperone</keyword>
<protein>
    <recommendedName>
        <fullName evidence="6">10 kDa heat shock protein, mitochondrial</fullName>
    </recommendedName>
</protein>
<evidence type="ECO:0000313" key="5">
    <source>
        <dbReference type="RefSeq" id="XP_072588025.1"/>
    </source>
</evidence>
<evidence type="ECO:0000256" key="2">
    <source>
        <dbReference type="ARBA" id="ARBA00023186"/>
    </source>
</evidence>
<proteinExistence type="inferred from homology"/>
<dbReference type="GeneID" id="112912213"/>
<evidence type="ECO:0008006" key="6">
    <source>
        <dbReference type="Google" id="ProtNLM"/>
    </source>
</evidence>